<name>A0AAE1GMP5_PETCI</name>
<reference evidence="1" key="1">
    <citation type="submission" date="2023-10" db="EMBL/GenBank/DDBJ databases">
        <title>Genome assemblies of two species of porcelain crab, Petrolisthes cinctipes and Petrolisthes manimaculis (Anomura: Porcellanidae).</title>
        <authorList>
            <person name="Angst P."/>
        </authorList>
    </citation>
    <scope>NUCLEOTIDE SEQUENCE</scope>
    <source>
        <strain evidence="1">PB745_01</strain>
        <tissue evidence="1">Gill</tissue>
    </source>
</reference>
<evidence type="ECO:0000313" key="1">
    <source>
        <dbReference type="EMBL" id="KAK3894725.1"/>
    </source>
</evidence>
<accession>A0AAE1GMP5</accession>
<dbReference type="Proteomes" id="UP001286313">
    <property type="component" value="Unassembled WGS sequence"/>
</dbReference>
<dbReference type="AlphaFoldDB" id="A0AAE1GMP5"/>
<gene>
    <name evidence="1" type="ORF">Pcinc_001536</name>
</gene>
<evidence type="ECO:0000313" key="2">
    <source>
        <dbReference type="Proteomes" id="UP001286313"/>
    </source>
</evidence>
<sequence length="74" mass="8319">MAERADIQWVVAALEDYLEPLALTLTEHSKGSDTPMNHSQSILNLRPRLLSLIFPRAYCLSLLSPPTCFKIIHA</sequence>
<proteinExistence type="predicted"/>
<comment type="caution">
    <text evidence="1">The sequence shown here is derived from an EMBL/GenBank/DDBJ whole genome shotgun (WGS) entry which is preliminary data.</text>
</comment>
<organism evidence="1 2">
    <name type="scientific">Petrolisthes cinctipes</name>
    <name type="common">Flat porcelain crab</name>
    <dbReference type="NCBI Taxonomy" id="88211"/>
    <lineage>
        <taxon>Eukaryota</taxon>
        <taxon>Metazoa</taxon>
        <taxon>Ecdysozoa</taxon>
        <taxon>Arthropoda</taxon>
        <taxon>Crustacea</taxon>
        <taxon>Multicrustacea</taxon>
        <taxon>Malacostraca</taxon>
        <taxon>Eumalacostraca</taxon>
        <taxon>Eucarida</taxon>
        <taxon>Decapoda</taxon>
        <taxon>Pleocyemata</taxon>
        <taxon>Anomura</taxon>
        <taxon>Galatheoidea</taxon>
        <taxon>Porcellanidae</taxon>
        <taxon>Petrolisthes</taxon>
    </lineage>
</organism>
<protein>
    <submittedName>
        <fullName evidence="1">Uncharacterized protein</fullName>
    </submittedName>
</protein>
<dbReference type="EMBL" id="JAWQEG010000094">
    <property type="protein sequence ID" value="KAK3894725.1"/>
    <property type="molecule type" value="Genomic_DNA"/>
</dbReference>
<keyword evidence="2" id="KW-1185">Reference proteome</keyword>